<evidence type="ECO:0000313" key="2">
    <source>
        <dbReference type="Proteomes" id="UP000831880"/>
    </source>
</evidence>
<name>A0ABY4GU33_9BACI</name>
<dbReference type="RefSeq" id="WP_244751146.1">
    <property type="nucleotide sequence ID" value="NZ_CP095074.1"/>
</dbReference>
<proteinExistence type="predicted"/>
<dbReference type="EMBL" id="CP095074">
    <property type="protein sequence ID" value="UOQ91534.1"/>
    <property type="molecule type" value="Genomic_DNA"/>
</dbReference>
<organism evidence="1 2">
    <name type="scientific">Halobacillus shinanisalinarum</name>
    <dbReference type="NCBI Taxonomy" id="2932258"/>
    <lineage>
        <taxon>Bacteria</taxon>
        <taxon>Bacillati</taxon>
        <taxon>Bacillota</taxon>
        <taxon>Bacilli</taxon>
        <taxon>Bacillales</taxon>
        <taxon>Bacillaceae</taxon>
        <taxon>Halobacillus</taxon>
    </lineage>
</organism>
<protein>
    <submittedName>
        <fullName evidence="1">DUF3231 family protein</fullName>
    </submittedName>
</protein>
<dbReference type="InterPro" id="IPR021617">
    <property type="entry name" value="DUF3231"/>
</dbReference>
<dbReference type="Pfam" id="PF11553">
    <property type="entry name" value="DUF3231"/>
    <property type="match status" value="2"/>
</dbReference>
<sequence>METTHNAKLTAAELSQLWSAYINDTLITCEATYYLQIIEDPQIRELMSLTLQEAEGHIKKLTAIFNDNQYPLPKGFTKEEDVNVNAPRLFSDVYILNWLSQFAKLGLNAYSVSVEVVTREDIQSYFSECLSQSNELIRKSNEVLLSKGLYMRPPSLPTPDGIDFVKSQEFLAGWFGDVRPLTSLEITNLYTNIQRNALGIVTMQAFVQTAKSKETVRYFKRGKQIAGKHVEVFSSTMQKDDLPAPMTWDAEVTDSTSQVFSDKLMMYKGTFLTGISLGYYGASMAASPRRDLGAMYVRLMAEIGKYAEDGANIMIKNGWMEEPPRAADRDELAKKKG</sequence>
<reference evidence="1 2" key="1">
    <citation type="submission" date="2022-04" db="EMBL/GenBank/DDBJ databases">
        <title>Halobacillus sp. isolated from saltern.</title>
        <authorList>
            <person name="Won M."/>
            <person name="Lee C.-M."/>
            <person name="Woen H.-Y."/>
            <person name="Kwon S.-W."/>
        </authorList>
    </citation>
    <scope>NUCLEOTIDE SEQUENCE [LARGE SCALE GENOMIC DNA]</scope>
    <source>
        <strain evidence="1 2">SSTM10-2</strain>
    </source>
</reference>
<dbReference type="InterPro" id="IPR012347">
    <property type="entry name" value="Ferritin-like"/>
</dbReference>
<dbReference type="Proteomes" id="UP000831880">
    <property type="component" value="Chromosome"/>
</dbReference>
<dbReference type="Gene3D" id="1.20.1260.10">
    <property type="match status" value="2"/>
</dbReference>
<accession>A0ABY4GU33</accession>
<evidence type="ECO:0000313" key="1">
    <source>
        <dbReference type="EMBL" id="UOQ91534.1"/>
    </source>
</evidence>
<gene>
    <name evidence="1" type="ORF">MUO14_13180</name>
</gene>
<keyword evidence="2" id="KW-1185">Reference proteome</keyword>